<dbReference type="InterPro" id="IPR016933">
    <property type="entry name" value="UCP029688_pentapep"/>
</dbReference>
<dbReference type="Gene3D" id="2.160.20.80">
    <property type="entry name" value="E3 ubiquitin-protein ligase SopA"/>
    <property type="match status" value="1"/>
</dbReference>
<evidence type="ECO:0000313" key="1">
    <source>
        <dbReference type="EMBL" id="SDW05016.1"/>
    </source>
</evidence>
<dbReference type="RefSeq" id="WP_090223548.1">
    <property type="nucleotide sequence ID" value="NZ_FNNU01000001.1"/>
</dbReference>
<reference evidence="2" key="1">
    <citation type="submission" date="2016-10" db="EMBL/GenBank/DDBJ databases">
        <authorList>
            <person name="Varghese N."/>
            <person name="Submissions S."/>
        </authorList>
    </citation>
    <scope>NUCLEOTIDE SEQUENCE [LARGE SCALE GENOMIC DNA]</scope>
    <source>
        <strain evidence="2">NRRL B-59562</strain>
    </source>
</reference>
<name>A0A1H2QCY1_9PSED</name>
<sequence length="116" mass="13154">MSQPHQLDNPLYVLLRDDKVHAFNEGKPQEGEIDLSGGDFRGLDLRRLNPERINFTDAYFRGADLRGLDLRQVRMEGASIAHAQISGTYFPEALSADEILMSLNFGTRLRYRSGSR</sequence>
<dbReference type="OrthoDB" id="7061297at2"/>
<dbReference type="Pfam" id="PF00805">
    <property type="entry name" value="Pentapeptide"/>
    <property type="match status" value="1"/>
</dbReference>
<dbReference type="PIRSF" id="PIRSF029688">
    <property type="entry name" value="UCP29688_pentapep"/>
    <property type="match status" value="1"/>
</dbReference>
<accession>A0A1H2QCY1</accession>
<keyword evidence="2" id="KW-1185">Reference proteome</keyword>
<dbReference type="AlphaFoldDB" id="A0A1H2QCY1"/>
<proteinExistence type="predicted"/>
<protein>
    <submittedName>
        <fullName evidence="1">Pentapeptide repeat-containing protein</fullName>
    </submittedName>
</protein>
<dbReference type="EMBL" id="FNNU01000001">
    <property type="protein sequence ID" value="SDW05016.1"/>
    <property type="molecule type" value="Genomic_DNA"/>
</dbReference>
<dbReference type="InterPro" id="IPR001646">
    <property type="entry name" value="5peptide_repeat"/>
</dbReference>
<gene>
    <name evidence="1" type="ORF">SAMN05216287_0010</name>
</gene>
<organism evidence="1 2">
    <name type="scientific">Pseudomonas kuykendallii</name>
    <dbReference type="NCBI Taxonomy" id="1007099"/>
    <lineage>
        <taxon>Bacteria</taxon>
        <taxon>Pseudomonadati</taxon>
        <taxon>Pseudomonadota</taxon>
        <taxon>Gammaproteobacteria</taxon>
        <taxon>Pseudomonadales</taxon>
        <taxon>Pseudomonadaceae</taxon>
        <taxon>Pseudomonas</taxon>
    </lineage>
</organism>
<dbReference type="Proteomes" id="UP000243778">
    <property type="component" value="Unassembled WGS sequence"/>
</dbReference>
<dbReference type="SUPFAM" id="SSF141571">
    <property type="entry name" value="Pentapeptide repeat-like"/>
    <property type="match status" value="1"/>
</dbReference>
<evidence type="ECO:0000313" key="2">
    <source>
        <dbReference type="Proteomes" id="UP000243778"/>
    </source>
</evidence>
<dbReference type="STRING" id="1007099.SAMN05216287_0010"/>